<evidence type="ECO:0000259" key="8">
    <source>
        <dbReference type="Pfam" id="PF00892"/>
    </source>
</evidence>
<feature type="transmembrane region" description="Helical" evidence="7">
    <location>
        <begin position="81"/>
        <end position="103"/>
    </location>
</feature>
<comment type="caution">
    <text evidence="9">The sequence shown here is derived from an EMBL/GenBank/DDBJ whole genome shotgun (WGS) entry which is preliminary data.</text>
</comment>
<evidence type="ECO:0000256" key="2">
    <source>
        <dbReference type="ARBA" id="ARBA00022475"/>
    </source>
</evidence>
<keyword evidence="5 7" id="KW-0472">Membrane</keyword>
<accession>A0ABS3LMU7</accession>
<proteinExistence type="predicted"/>
<sequence>MSDPASPPPPGIALALFSALLFGASTPLAKLLLGATSPLMLAGLLYLGSGLGLLALRTAARHVTWLRPLHTQEAPLRRADLGWLALAVITGGMAGPALLMLGLARTDAASASLLLNLEGLATMVIAWGVFHENTDRRVVLGAFAILAGACVLSWSGTGITASTGALLIAGACLCWGVDNNATARLSGADPTQITLIKGLVAGTVNLSLALATGASLPSPSLILGAALTGFAGYGASLVLFILSLRALGAARSGAYFSLAPFAGACLAIPLLHEAPTLRLALAGALMGLGLWLHLTERHDHDHTHDSMEHEHKHTHDAHHQHSHGPNDPVGEPHTHQHRHGALTHRHAHYPDLHHRHTH</sequence>
<keyword evidence="2" id="KW-1003">Cell membrane</keyword>
<feature type="region of interest" description="Disordered" evidence="6">
    <location>
        <begin position="302"/>
        <end position="342"/>
    </location>
</feature>
<evidence type="ECO:0000256" key="3">
    <source>
        <dbReference type="ARBA" id="ARBA00022692"/>
    </source>
</evidence>
<feature type="transmembrane region" description="Helical" evidence="7">
    <location>
        <begin position="277"/>
        <end position="294"/>
    </location>
</feature>
<keyword evidence="10" id="KW-1185">Reference proteome</keyword>
<feature type="domain" description="EamA" evidence="8">
    <location>
        <begin position="163"/>
        <end position="292"/>
    </location>
</feature>
<dbReference type="PANTHER" id="PTHR42920:SF11">
    <property type="entry name" value="INNER MEMBRANE PROTEIN YTFF"/>
    <property type="match status" value="1"/>
</dbReference>
<dbReference type="InterPro" id="IPR051258">
    <property type="entry name" value="Diverse_Substrate_Transporter"/>
</dbReference>
<evidence type="ECO:0000313" key="9">
    <source>
        <dbReference type="EMBL" id="MBO1328697.1"/>
    </source>
</evidence>
<organism evidence="9 10">
    <name type="scientific">Acetobacter suratthaniensis</name>
    <dbReference type="NCBI Taxonomy" id="1502841"/>
    <lineage>
        <taxon>Bacteria</taxon>
        <taxon>Pseudomonadati</taxon>
        <taxon>Pseudomonadota</taxon>
        <taxon>Alphaproteobacteria</taxon>
        <taxon>Acetobacterales</taxon>
        <taxon>Acetobacteraceae</taxon>
        <taxon>Acetobacter</taxon>
    </lineage>
</organism>
<dbReference type="SUPFAM" id="SSF103481">
    <property type="entry name" value="Multidrug resistance efflux transporter EmrE"/>
    <property type="match status" value="2"/>
</dbReference>
<dbReference type="PANTHER" id="PTHR42920">
    <property type="entry name" value="OS03G0707200 PROTEIN-RELATED"/>
    <property type="match status" value="1"/>
</dbReference>
<evidence type="ECO:0000256" key="5">
    <source>
        <dbReference type="ARBA" id="ARBA00023136"/>
    </source>
</evidence>
<protein>
    <submittedName>
        <fullName evidence="9">DMT family transporter</fullName>
    </submittedName>
</protein>
<evidence type="ECO:0000256" key="6">
    <source>
        <dbReference type="SAM" id="MobiDB-lite"/>
    </source>
</evidence>
<feature type="compositionally biased region" description="Basic and acidic residues" evidence="6">
    <location>
        <begin position="302"/>
        <end position="319"/>
    </location>
</feature>
<dbReference type="Proteomes" id="UP000664399">
    <property type="component" value="Unassembled WGS sequence"/>
</dbReference>
<comment type="subcellular location">
    <subcellularLocation>
        <location evidence="1">Cell membrane</location>
        <topology evidence="1">Multi-pass membrane protein</topology>
    </subcellularLocation>
</comment>
<feature type="transmembrane region" description="Helical" evidence="7">
    <location>
        <begin position="109"/>
        <end position="130"/>
    </location>
</feature>
<feature type="transmembrane region" description="Helical" evidence="7">
    <location>
        <begin position="39"/>
        <end position="60"/>
    </location>
</feature>
<dbReference type="RefSeq" id="WP_207854579.1">
    <property type="nucleotide sequence ID" value="NZ_JAFVMG010000009.1"/>
</dbReference>
<dbReference type="EMBL" id="JAFVMG010000009">
    <property type="protein sequence ID" value="MBO1328697.1"/>
    <property type="molecule type" value="Genomic_DNA"/>
</dbReference>
<evidence type="ECO:0000313" key="10">
    <source>
        <dbReference type="Proteomes" id="UP000664399"/>
    </source>
</evidence>
<reference evidence="9 10" key="1">
    <citation type="submission" date="2021-03" db="EMBL/GenBank/DDBJ databases">
        <title>The complete genome sequence of Acetobacter suratthaniensis TBRC 1719.</title>
        <authorList>
            <person name="Charoenyingcharoen P."/>
            <person name="Yukphan P."/>
        </authorList>
    </citation>
    <scope>NUCLEOTIDE SEQUENCE [LARGE SCALE GENOMIC DNA]</scope>
    <source>
        <strain evidence="9 10">TBRC 1719</strain>
    </source>
</reference>
<dbReference type="InterPro" id="IPR037185">
    <property type="entry name" value="EmrE-like"/>
</dbReference>
<dbReference type="Pfam" id="PF00892">
    <property type="entry name" value="EamA"/>
    <property type="match status" value="2"/>
</dbReference>
<keyword evidence="4 7" id="KW-1133">Transmembrane helix</keyword>
<name>A0ABS3LMU7_9PROT</name>
<feature type="transmembrane region" description="Helical" evidence="7">
    <location>
        <begin position="137"/>
        <end position="154"/>
    </location>
</feature>
<gene>
    <name evidence="9" type="ORF">J2D75_09430</name>
</gene>
<feature type="transmembrane region" description="Helical" evidence="7">
    <location>
        <begin position="222"/>
        <end position="242"/>
    </location>
</feature>
<keyword evidence="3 7" id="KW-0812">Transmembrane</keyword>
<dbReference type="InterPro" id="IPR000620">
    <property type="entry name" value="EamA_dom"/>
</dbReference>
<feature type="transmembrane region" description="Helical" evidence="7">
    <location>
        <begin position="254"/>
        <end position="271"/>
    </location>
</feature>
<evidence type="ECO:0000256" key="1">
    <source>
        <dbReference type="ARBA" id="ARBA00004651"/>
    </source>
</evidence>
<feature type="domain" description="EamA" evidence="8">
    <location>
        <begin position="10"/>
        <end position="153"/>
    </location>
</feature>
<evidence type="ECO:0000256" key="4">
    <source>
        <dbReference type="ARBA" id="ARBA00022989"/>
    </source>
</evidence>
<evidence type="ECO:0000256" key="7">
    <source>
        <dbReference type="SAM" id="Phobius"/>
    </source>
</evidence>